<evidence type="ECO:0000313" key="1">
    <source>
        <dbReference type="EMBL" id="GME82578.1"/>
    </source>
</evidence>
<dbReference type="Proteomes" id="UP001165064">
    <property type="component" value="Unassembled WGS sequence"/>
</dbReference>
<gene>
    <name evidence="1" type="ORF">Amon02_000560400</name>
</gene>
<comment type="caution">
    <text evidence="1">The sequence shown here is derived from an EMBL/GenBank/DDBJ whole genome shotgun (WGS) entry which is preliminary data.</text>
</comment>
<reference evidence="1" key="1">
    <citation type="submission" date="2023-04" db="EMBL/GenBank/DDBJ databases">
        <title>Ambrosiozyma monospora NBRC 10751.</title>
        <authorList>
            <person name="Ichikawa N."/>
            <person name="Sato H."/>
            <person name="Tonouchi N."/>
        </authorList>
    </citation>
    <scope>NUCLEOTIDE SEQUENCE</scope>
    <source>
        <strain evidence="1">NBRC 10751</strain>
    </source>
</reference>
<proteinExistence type="predicted"/>
<evidence type="ECO:0000313" key="2">
    <source>
        <dbReference type="Proteomes" id="UP001165064"/>
    </source>
</evidence>
<protein>
    <submittedName>
        <fullName evidence="1">Unnamed protein product</fullName>
    </submittedName>
</protein>
<dbReference type="EMBL" id="BSXS01004179">
    <property type="protein sequence ID" value="GME82578.1"/>
    <property type="molecule type" value="Genomic_DNA"/>
</dbReference>
<keyword evidence="2" id="KW-1185">Reference proteome</keyword>
<sequence>MLQSFAELIQRKGHGKSGPKFNSSWVIGFLDGTVQDTLKPSKDDGGFFGHKSYSFKFEALVVPNGYIAHTSQAFRGSVHDSTILRKTGFLQRCEDYFSKVDDHDRYLRIYADKGYSNLHPRSMASFKLFKKEMVTQAIEEAPETGRVRRIVGVHHEPEVIAEAEHLDRSAYKPKHKVSENLVLRLNGVSVHWLKTDVM</sequence>
<organism evidence="1 2">
    <name type="scientific">Ambrosiozyma monospora</name>
    <name type="common">Yeast</name>
    <name type="synonym">Endomycopsis monosporus</name>
    <dbReference type="NCBI Taxonomy" id="43982"/>
    <lineage>
        <taxon>Eukaryota</taxon>
        <taxon>Fungi</taxon>
        <taxon>Dikarya</taxon>
        <taxon>Ascomycota</taxon>
        <taxon>Saccharomycotina</taxon>
        <taxon>Pichiomycetes</taxon>
        <taxon>Pichiales</taxon>
        <taxon>Pichiaceae</taxon>
        <taxon>Ambrosiozyma</taxon>
    </lineage>
</organism>
<name>A0ACB5T6W5_AMBMO</name>
<accession>A0ACB5T6W5</accession>